<dbReference type="Pfam" id="PF02469">
    <property type="entry name" value="Fasciclin"/>
    <property type="match status" value="1"/>
</dbReference>
<proteinExistence type="predicted"/>
<dbReference type="PANTHER" id="PTHR10900:SF77">
    <property type="entry name" value="FI19380P1"/>
    <property type="match status" value="1"/>
</dbReference>
<feature type="domain" description="FAS1" evidence="2">
    <location>
        <begin position="27"/>
        <end position="157"/>
    </location>
</feature>
<protein>
    <submittedName>
        <fullName evidence="3">Surface protein with fasciclin (FAS1) repeats</fullName>
    </submittedName>
</protein>
<gene>
    <name evidence="3" type="ORF">QO006_003457</name>
</gene>
<evidence type="ECO:0000256" key="1">
    <source>
        <dbReference type="SAM" id="SignalP"/>
    </source>
</evidence>
<keyword evidence="1" id="KW-0732">Signal</keyword>
<organism evidence="3 4">
    <name type="scientific">Deinococcus enclensis</name>
    <dbReference type="NCBI Taxonomy" id="1049582"/>
    <lineage>
        <taxon>Bacteria</taxon>
        <taxon>Thermotogati</taxon>
        <taxon>Deinococcota</taxon>
        <taxon>Deinococci</taxon>
        <taxon>Deinococcales</taxon>
        <taxon>Deinococcaceae</taxon>
        <taxon>Deinococcus</taxon>
    </lineage>
</organism>
<dbReference type="EMBL" id="JAURUR010000018">
    <property type="protein sequence ID" value="MDP9765996.1"/>
    <property type="molecule type" value="Genomic_DNA"/>
</dbReference>
<feature type="signal peptide" evidence="1">
    <location>
        <begin position="1"/>
        <end position="18"/>
    </location>
</feature>
<dbReference type="PROSITE" id="PS50213">
    <property type="entry name" value="FAS1"/>
    <property type="match status" value="1"/>
</dbReference>
<sequence length="161" mass="16425">MKKMLMLAALLLPSTVVAGGGSAVPSGRTIAAIVANDPNFSTLLTAVQAAGLVDTLNGAGPYTVFAPTNAAFAKLPKADLDALLNNPDQLRAVLLYHVVPGRVTSGQVVKLSSATTANGADIAIRTMNGRVMINDATVTRADIAASNGVIHVIDSVILPPQ</sequence>
<keyword evidence="4" id="KW-1185">Reference proteome</keyword>
<evidence type="ECO:0000313" key="4">
    <source>
        <dbReference type="Proteomes" id="UP001232163"/>
    </source>
</evidence>
<dbReference type="RefSeq" id="WP_022800715.1">
    <property type="nucleotide sequence ID" value="NZ_JAURUR010000018.1"/>
</dbReference>
<dbReference type="InterPro" id="IPR000782">
    <property type="entry name" value="FAS1_domain"/>
</dbReference>
<evidence type="ECO:0000259" key="2">
    <source>
        <dbReference type="PROSITE" id="PS50213"/>
    </source>
</evidence>
<dbReference type="Proteomes" id="UP001232163">
    <property type="component" value="Unassembled WGS sequence"/>
</dbReference>
<dbReference type="InterPro" id="IPR050904">
    <property type="entry name" value="Adhesion/Biosynth-related"/>
</dbReference>
<dbReference type="SMART" id="SM00554">
    <property type="entry name" value="FAS1"/>
    <property type="match status" value="1"/>
</dbReference>
<dbReference type="PANTHER" id="PTHR10900">
    <property type="entry name" value="PERIOSTIN-RELATED"/>
    <property type="match status" value="1"/>
</dbReference>
<feature type="chain" id="PRO_5045962401" evidence="1">
    <location>
        <begin position="19"/>
        <end position="161"/>
    </location>
</feature>
<dbReference type="InterPro" id="IPR036378">
    <property type="entry name" value="FAS1_dom_sf"/>
</dbReference>
<evidence type="ECO:0000313" key="3">
    <source>
        <dbReference type="EMBL" id="MDP9765996.1"/>
    </source>
</evidence>
<dbReference type="SUPFAM" id="SSF82153">
    <property type="entry name" value="FAS1 domain"/>
    <property type="match status" value="1"/>
</dbReference>
<name>A0ABT9MHF0_9DEIO</name>
<accession>A0ABT9MHF0</accession>
<dbReference type="Gene3D" id="2.30.180.10">
    <property type="entry name" value="FAS1 domain"/>
    <property type="match status" value="1"/>
</dbReference>
<reference evidence="3 4" key="1">
    <citation type="submission" date="2023-07" db="EMBL/GenBank/DDBJ databases">
        <title>Genomic Encyclopedia of Type Strains, Phase IV (KMG-IV): sequencing the most valuable type-strain genomes for metagenomic binning, comparative biology and taxonomic classification.</title>
        <authorList>
            <person name="Goeker M."/>
        </authorList>
    </citation>
    <scope>NUCLEOTIDE SEQUENCE [LARGE SCALE GENOMIC DNA]</scope>
    <source>
        <strain evidence="3 4">NIO-1023</strain>
    </source>
</reference>
<comment type="caution">
    <text evidence="3">The sequence shown here is derived from an EMBL/GenBank/DDBJ whole genome shotgun (WGS) entry which is preliminary data.</text>
</comment>